<organism evidence="4 5">
    <name type="scientific">Pseudoduganella lurida</name>
    <dbReference type="NCBI Taxonomy" id="1036180"/>
    <lineage>
        <taxon>Bacteria</taxon>
        <taxon>Pseudomonadati</taxon>
        <taxon>Pseudomonadota</taxon>
        <taxon>Betaproteobacteria</taxon>
        <taxon>Burkholderiales</taxon>
        <taxon>Oxalobacteraceae</taxon>
        <taxon>Telluria group</taxon>
        <taxon>Pseudoduganella</taxon>
    </lineage>
</organism>
<dbReference type="Pfam" id="PF20256">
    <property type="entry name" value="MoCoBD_2"/>
    <property type="match status" value="2"/>
</dbReference>
<dbReference type="InterPro" id="IPR012368">
    <property type="entry name" value="OxRdtase_Mopterin-bd_su_IorB"/>
</dbReference>
<protein>
    <submittedName>
        <fullName evidence="4">CO/xanthine dehydrogenase Mo-binding subunit</fullName>
    </submittedName>
</protein>
<dbReference type="InterPro" id="IPR052516">
    <property type="entry name" value="N-heterocyclic_Hydroxylase"/>
</dbReference>
<feature type="signal peptide" evidence="2">
    <location>
        <begin position="1"/>
        <end position="30"/>
    </location>
</feature>
<feature type="compositionally biased region" description="Pro residues" evidence="1">
    <location>
        <begin position="470"/>
        <end position="480"/>
    </location>
</feature>
<evidence type="ECO:0000256" key="1">
    <source>
        <dbReference type="SAM" id="MobiDB-lite"/>
    </source>
</evidence>
<dbReference type="PANTHER" id="PTHR47495">
    <property type="entry name" value="ALDEHYDE DEHYDROGENASE"/>
    <property type="match status" value="1"/>
</dbReference>
<feature type="region of interest" description="Disordered" evidence="1">
    <location>
        <begin position="469"/>
        <end position="488"/>
    </location>
</feature>
<dbReference type="InterPro" id="IPR008274">
    <property type="entry name" value="AldOxase/xan_DH_MoCoBD1"/>
</dbReference>
<evidence type="ECO:0000259" key="3">
    <source>
        <dbReference type="SMART" id="SM01008"/>
    </source>
</evidence>
<feature type="chain" id="PRO_5022030155" evidence="2">
    <location>
        <begin position="31"/>
        <end position="738"/>
    </location>
</feature>
<sequence>MTGPRSPSRRRVLAGGGALVLAFSLRPAMAAVAGEQLPGSLAKAPMLDAWIRIDADNAVTVRTGKAELGQGIRTALLQVAAEQLVVAPGRIHLITADTDRTPDEGYTAGSHSMQDSGMAIRHAAAQVRETLVALAARQLAMPASALRIVDGVVHAPDGRKLSYGALLAGRQLNLRATPEAPLRGGSARFVSGRSLARVDIPAKVSGGAAYLQDLRPEGMVHARIVRPPSALATLVSLDAAAVERLPGVLKVVRDGRFLGVIADREYRAVKAAAALQRAAQWHVPPLPALPPLRERASQDVMILDRGELAAAPLRHAASYTKPFQLHGSIGPSCALALYRDGAYTVWTHSQGVYPLRKALAELLAVKEEALRCIHVEGSGCYGHNGADDVAADAVLLARALPGRPVRVQWMREDEHAWEPHGPPMAIDLGATLAPDGSIAAWRHDVYSPPHNTRPGKAGNLLAGTLLAEPFTPPPAKPSPQPEGAGDRNAIPYYTLPAARVVHHFQATAPVRTSALRSLGAYGNVFAIESFMDELARAARADPVAFRLRHLADPRAVAVVRLAAERFGWNGYKRQAGRGRGFAFARYKNLAAFAAIALEVEASADTGYVRITRCVAAVDCGEVVNPDGVRNQIEGGILQSCSWTLIEQARLGEQGPVTVDWAAYPILRFGQVPDRVEVHLVDRPGAPFLGTGEAAQGPTAGAIANAVADALGLRIRDLPLSRMRVRDAAGTAPDAGRPA</sequence>
<proteinExistence type="predicted"/>
<dbReference type="SMART" id="SM01008">
    <property type="entry name" value="Ald_Xan_dh_C"/>
    <property type="match status" value="1"/>
</dbReference>
<dbReference type="InterPro" id="IPR006311">
    <property type="entry name" value="TAT_signal"/>
</dbReference>
<evidence type="ECO:0000313" key="4">
    <source>
        <dbReference type="EMBL" id="TWI67311.1"/>
    </source>
</evidence>
<keyword evidence="2" id="KW-0732">Signal</keyword>
<dbReference type="AlphaFoldDB" id="A0A562RE24"/>
<gene>
    <name evidence="4" type="ORF">IP91_01424</name>
</gene>
<dbReference type="Gene3D" id="3.30.365.10">
    <property type="entry name" value="Aldehyde oxidase/xanthine dehydrogenase, molybdopterin binding domain"/>
    <property type="match status" value="4"/>
</dbReference>
<comment type="caution">
    <text evidence="4">The sequence shown here is derived from an EMBL/GenBank/DDBJ whole genome shotgun (WGS) entry which is preliminary data.</text>
</comment>
<dbReference type="PANTHER" id="PTHR47495:SF1">
    <property type="entry name" value="BLL3820 PROTEIN"/>
    <property type="match status" value="1"/>
</dbReference>
<evidence type="ECO:0000313" key="5">
    <source>
        <dbReference type="Proteomes" id="UP000318431"/>
    </source>
</evidence>
<dbReference type="EMBL" id="VLLB01000002">
    <property type="protein sequence ID" value="TWI67311.1"/>
    <property type="molecule type" value="Genomic_DNA"/>
</dbReference>
<dbReference type="Gene3D" id="3.90.1170.50">
    <property type="entry name" value="Aldehyde oxidase/xanthine dehydrogenase, a/b hammerhead"/>
    <property type="match status" value="1"/>
</dbReference>
<dbReference type="GO" id="GO:0016491">
    <property type="term" value="F:oxidoreductase activity"/>
    <property type="evidence" value="ECO:0007669"/>
    <property type="project" value="InterPro"/>
</dbReference>
<feature type="domain" description="Aldehyde oxidase/xanthine dehydrogenase a/b hammerhead" evidence="3">
    <location>
        <begin position="205"/>
        <end position="285"/>
    </location>
</feature>
<dbReference type="PROSITE" id="PS51318">
    <property type="entry name" value="TAT"/>
    <property type="match status" value="1"/>
</dbReference>
<dbReference type="OrthoDB" id="6073217at2"/>
<dbReference type="InterPro" id="IPR037165">
    <property type="entry name" value="AldOxase/xan_DH_Mopterin-bd_sf"/>
</dbReference>
<dbReference type="Proteomes" id="UP000318431">
    <property type="component" value="Unassembled WGS sequence"/>
</dbReference>
<name>A0A562RE24_9BURK</name>
<dbReference type="InterPro" id="IPR000674">
    <property type="entry name" value="Ald_Oxase/Xan_DH_a/b"/>
</dbReference>
<dbReference type="Pfam" id="PF02738">
    <property type="entry name" value="MoCoBD_1"/>
    <property type="match status" value="2"/>
</dbReference>
<dbReference type="PIRSF" id="PIRSF036389">
    <property type="entry name" value="IOR_B"/>
    <property type="match status" value="1"/>
</dbReference>
<dbReference type="SUPFAM" id="SSF56003">
    <property type="entry name" value="Molybdenum cofactor-binding domain"/>
    <property type="match status" value="2"/>
</dbReference>
<accession>A0A562RE24</accession>
<dbReference type="RefSeq" id="WP_145648121.1">
    <property type="nucleotide sequence ID" value="NZ_VLLB01000002.1"/>
</dbReference>
<dbReference type="InterPro" id="IPR046867">
    <property type="entry name" value="AldOxase/xan_DH_MoCoBD2"/>
</dbReference>
<reference evidence="4 5" key="1">
    <citation type="journal article" date="2015" name="Stand. Genomic Sci.">
        <title>Genomic Encyclopedia of Bacterial and Archaeal Type Strains, Phase III: the genomes of soil and plant-associated and newly described type strains.</title>
        <authorList>
            <person name="Whitman W.B."/>
            <person name="Woyke T."/>
            <person name="Klenk H.P."/>
            <person name="Zhou Y."/>
            <person name="Lilburn T.G."/>
            <person name="Beck B.J."/>
            <person name="De Vos P."/>
            <person name="Vandamme P."/>
            <person name="Eisen J.A."/>
            <person name="Garrity G."/>
            <person name="Hugenholtz P."/>
            <person name="Kyrpides N.C."/>
        </authorList>
    </citation>
    <scope>NUCLEOTIDE SEQUENCE [LARGE SCALE GENOMIC DNA]</scope>
    <source>
        <strain evidence="4 5">CGMCC 1.10822</strain>
    </source>
</reference>
<keyword evidence="5" id="KW-1185">Reference proteome</keyword>
<evidence type="ECO:0000256" key="2">
    <source>
        <dbReference type="SAM" id="SignalP"/>
    </source>
</evidence>